<accession>A0ACC1C8S1</accession>
<proteinExistence type="predicted"/>
<dbReference type="Proteomes" id="UP001164250">
    <property type="component" value="Chromosome 1"/>
</dbReference>
<organism evidence="1 2">
    <name type="scientific">Pistacia atlantica</name>
    <dbReference type="NCBI Taxonomy" id="434234"/>
    <lineage>
        <taxon>Eukaryota</taxon>
        <taxon>Viridiplantae</taxon>
        <taxon>Streptophyta</taxon>
        <taxon>Embryophyta</taxon>
        <taxon>Tracheophyta</taxon>
        <taxon>Spermatophyta</taxon>
        <taxon>Magnoliopsida</taxon>
        <taxon>eudicotyledons</taxon>
        <taxon>Gunneridae</taxon>
        <taxon>Pentapetalae</taxon>
        <taxon>rosids</taxon>
        <taxon>malvids</taxon>
        <taxon>Sapindales</taxon>
        <taxon>Anacardiaceae</taxon>
        <taxon>Pistacia</taxon>
    </lineage>
</organism>
<protein>
    <submittedName>
        <fullName evidence="1">Uncharacterized protein</fullName>
    </submittedName>
</protein>
<comment type="caution">
    <text evidence="1">The sequence shown here is derived from an EMBL/GenBank/DDBJ whole genome shotgun (WGS) entry which is preliminary data.</text>
</comment>
<reference evidence="2" key="1">
    <citation type="journal article" date="2023" name="G3 (Bethesda)">
        <title>Genome assembly and association tests identify interacting loci associated with vigor, precocity, and sex in interspecific pistachio rootstocks.</title>
        <authorList>
            <person name="Palmer W."/>
            <person name="Jacygrad E."/>
            <person name="Sagayaradj S."/>
            <person name="Cavanaugh K."/>
            <person name="Han R."/>
            <person name="Bertier L."/>
            <person name="Beede B."/>
            <person name="Kafkas S."/>
            <person name="Golino D."/>
            <person name="Preece J."/>
            <person name="Michelmore R."/>
        </authorList>
    </citation>
    <scope>NUCLEOTIDE SEQUENCE [LARGE SCALE GENOMIC DNA]</scope>
</reference>
<dbReference type="EMBL" id="CM047897">
    <property type="protein sequence ID" value="KAJ0112088.1"/>
    <property type="molecule type" value="Genomic_DNA"/>
</dbReference>
<name>A0ACC1C8S1_9ROSI</name>
<gene>
    <name evidence="1" type="ORF">Patl1_00928</name>
</gene>
<evidence type="ECO:0000313" key="2">
    <source>
        <dbReference type="Proteomes" id="UP001164250"/>
    </source>
</evidence>
<keyword evidence="2" id="KW-1185">Reference proteome</keyword>
<sequence>MDVKTKVSDLLLSTVGSEPEDLNSSPPKCIQREQEKLYRLSHNNNTSMARRSSWPQGKSLCNACGIRYRKTRNAILGLDKRRAEKCKRKNRKECRKLAVSVKMGLMGVGGAMSFKRSLREEEEAAMILMALSCGYMSMQGP</sequence>
<evidence type="ECO:0000313" key="1">
    <source>
        <dbReference type="EMBL" id="KAJ0112088.1"/>
    </source>
</evidence>